<sequence length="165" mass="18106">MKSSMLLSLGVAILLMTGCGGESSRENQGSYTPPSAEKAKSSADPKGIGEVRSVELGENVDEVMATEGKAVVDMKCTACHQLNDKRVVGPGFEGVTNRRRPEWIMNMITNVDVMLDEDPVAQQLLEECLTRMPNQNISVAEARNILEFFRKNDEERTGTKDDALN</sequence>
<evidence type="ECO:0000259" key="6">
    <source>
        <dbReference type="PROSITE" id="PS51007"/>
    </source>
</evidence>
<proteinExistence type="predicted"/>
<dbReference type="SUPFAM" id="SSF46626">
    <property type="entry name" value="Cytochrome c"/>
    <property type="match status" value="1"/>
</dbReference>
<dbReference type="Pfam" id="PF00034">
    <property type="entry name" value="Cytochrom_C"/>
    <property type="match status" value="1"/>
</dbReference>
<dbReference type="RefSeq" id="WP_377066242.1">
    <property type="nucleotide sequence ID" value="NZ_JBHSJJ010000010.1"/>
</dbReference>
<evidence type="ECO:0000313" key="7">
    <source>
        <dbReference type="EMBL" id="MFC4873413.1"/>
    </source>
</evidence>
<protein>
    <submittedName>
        <fullName evidence="7">C-type cytochrome</fullName>
    </submittedName>
</protein>
<reference evidence="8" key="1">
    <citation type="journal article" date="2019" name="Int. J. Syst. Evol. Microbiol.">
        <title>The Global Catalogue of Microorganisms (GCM) 10K type strain sequencing project: providing services to taxonomists for standard genome sequencing and annotation.</title>
        <authorList>
            <consortium name="The Broad Institute Genomics Platform"/>
            <consortium name="The Broad Institute Genome Sequencing Center for Infectious Disease"/>
            <person name="Wu L."/>
            <person name="Ma J."/>
        </authorList>
    </citation>
    <scope>NUCLEOTIDE SEQUENCE [LARGE SCALE GENOMIC DNA]</scope>
    <source>
        <strain evidence="8">CGMCC 4.7466</strain>
    </source>
</reference>
<evidence type="ECO:0000313" key="8">
    <source>
        <dbReference type="Proteomes" id="UP001595818"/>
    </source>
</evidence>
<feature type="domain" description="Cytochrome c" evidence="6">
    <location>
        <begin position="63"/>
        <end position="153"/>
    </location>
</feature>
<evidence type="ECO:0000256" key="4">
    <source>
        <dbReference type="PROSITE-ProRule" id="PRU00433"/>
    </source>
</evidence>
<evidence type="ECO:0000256" key="2">
    <source>
        <dbReference type="ARBA" id="ARBA00022723"/>
    </source>
</evidence>
<evidence type="ECO:0000256" key="3">
    <source>
        <dbReference type="ARBA" id="ARBA00023004"/>
    </source>
</evidence>
<dbReference type="EMBL" id="JBHSJJ010000010">
    <property type="protein sequence ID" value="MFC4873413.1"/>
    <property type="molecule type" value="Genomic_DNA"/>
</dbReference>
<dbReference type="InterPro" id="IPR009056">
    <property type="entry name" value="Cyt_c-like_dom"/>
</dbReference>
<feature type="region of interest" description="Disordered" evidence="5">
    <location>
        <begin position="22"/>
        <end position="48"/>
    </location>
</feature>
<dbReference type="Proteomes" id="UP001595818">
    <property type="component" value="Unassembled WGS sequence"/>
</dbReference>
<keyword evidence="8" id="KW-1185">Reference proteome</keyword>
<keyword evidence="2 4" id="KW-0479">Metal-binding</keyword>
<accession>A0ABV9T4P6</accession>
<feature type="compositionally biased region" description="Basic and acidic residues" evidence="5">
    <location>
        <begin position="37"/>
        <end position="48"/>
    </location>
</feature>
<keyword evidence="1 4" id="KW-0349">Heme</keyword>
<dbReference type="Gene3D" id="1.10.760.10">
    <property type="entry name" value="Cytochrome c-like domain"/>
    <property type="match status" value="1"/>
</dbReference>
<evidence type="ECO:0000256" key="5">
    <source>
        <dbReference type="SAM" id="MobiDB-lite"/>
    </source>
</evidence>
<comment type="caution">
    <text evidence="7">The sequence shown here is derived from an EMBL/GenBank/DDBJ whole genome shotgun (WGS) entry which is preliminary data.</text>
</comment>
<dbReference type="PROSITE" id="PS51007">
    <property type="entry name" value="CYTC"/>
    <property type="match status" value="1"/>
</dbReference>
<dbReference type="InterPro" id="IPR036909">
    <property type="entry name" value="Cyt_c-like_dom_sf"/>
</dbReference>
<keyword evidence="3 4" id="KW-0408">Iron</keyword>
<dbReference type="PROSITE" id="PS51257">
    <property type="entry name" value="PROKAR_LIPOPROTEIN"/>
    <property type="match status" value="1"/>
</dbReference>
<name>A0ABV9T4P6_9BACT</name>
<gene>
    <name evidence="7" type="ORF">ACFPFU_17050</name>
</gene>
<organism evidence="7 8">
    <name type="scientific">Negadavirga shengliensis</name>
    <dbReference type="NCBI Taxonomy" id="1389218"/>
    <lineage>
        <taxon>Bacteria</taxon>
        <taxon>Pseudomonadati</taxon>
        <taxon>Bacteroidota</taxon>
        <taxon>Cytophagia</taxon>
        <taxon>Cytophagales</taxon>
        <taxon>Cyclobacteriaceae</taxon>
        <taxon>Negadavirga</taxon>
    </lineage>
</organism>
<evidence type="ECO:0000256" key="1">
    <source>
        <dbReference type="ARBA" id="ARBA00022617"/>
    </source>
</evidence>